<protein>
    <submittedName>
        <fullName evidence="1">Uncharacterized protein</fullName>
    </submittedName>
</protein>
<gene>
    <name evidence="1" type="ORF">CZ814_01080</name>
</gene>
<organism evidence="1 2">
    <name type="scientific">Photobacterium toruni</name>
    <dbReference type="NCBI Taxonomy" id="1935446"/>
    <lineage>
        <taxon>Bacteria</taxon>
        <taxon>Pseudomonadati</taxon>
        <taxon>Pseudomonadota</taxon>
        <taxon>Gammaproteobacteria</taxon>
        <taxon>Vibrionales</taxon>
        <taxon>Vibrionaceae</taxon>
        <taxon>Photobacterium</taxon>
    </lineage>
</organism>
<evidence type="ECO:0000313" key="2">
    <source>
        <dbReference type="Proteomes" id="UP000191116"/>
    </source>
</evidence>
<sequence length="63" mass="7196">MGYKIEKTDQYRKCLEEAYDPQISKKRAKELLEGFLYFKSKTVSSGTPQKAEDAIVHLQGIVS</sequence>
<evidence type="ECO:0000313" key="1">
    <source>
        <dbReference type="EMBL" id="SKA05826.1"/>
    </source>
</evidence>
<proteinExistence type="predicted"/>
<accession>A0A1T4QQ65</accession>
<reference evidence="1 2" key="1">
    <citation type="submission" date="2017-02" db="EMBL/GenBank/DDBJ databases">
        <authorList>
            <person name="Peterson S.W."/>
        </authorList>
    </citation>
    <scope>NUCLEOTIDE SEQUENCE [LARGE SCALE GENOMIC DNA]</scope>
    <source>
        <strain evidence="1 2">CECT 9189</strain>
    </source>
</reference>
<name>A0A1T4QQ65_9GAMM</name>
<dbReference type="EMBL" id="FUWP01000003">
    <property type="protein sequence ID" value="SKA05826.1"/>
    <property type="molecule type" value="Genomic_DNA"/>
</dbReference>
<dbReference type="Proteomes" id="UP000191116">
    <property type="component" value="Unassembled WGS sequence"/>
</dbReference>
<dbReference type="AlphaFoldDB" id="A0A1T4QQ65"/>